<reference evidence="5 6" key="2">
    <citation type="submission" date="2019-07" db="EMBL/GenBank/DDBJ databases">
        <authorList>
            <person name="Huang Y."/>
        </authorList>
    </citation>
    <scope>NUCLEOTIDE SEQUENCE [LARGE SCALE GENOMIC DNA]</scope>
    <source>
        <strain evidence="5 6">HY188</strain>
    </source>
</reference>
<dbReference type="Gene3D" id="1.10.12.10">
    <property type="entry name" value="Lyase 2-enoyl-coa Hydratase, Chain A, domain 2"/>
    <property type="match status" value="1"/>
</dbReference>
<evidence type="ECO:0000313" key="5">
    <source>
        <dbReference type="EMBL" id="QDQ96821.1"/>
    </source>
</evidence>
<gene>
    <name evidence="5" type="ORF">FO059_05015</name>
</gene>
<feature type="region of interest" description="Disordered" evidence="4">
    <location>
        <begin position="80"/>
        <end position="105"/>
    </location>
</feature>
<evidence type="ECO:0000256" key="2">
    <source>
        <dbReference type="ARBA" id="ARBA00023098"/>
    </source>
</evidence>
<keyword evidence="3" id="KW-0456">Lyase</keyword>
<dbReference type="InterPro" id="IPR014748">
    <property type="entry name" value="Enoyl-CoA_hydra_C"/>
</dbReference>
<name>A0A516X2I5_9ACTN</name>
<accession>A0A516X2I5</accession>
<sequence>MTATTTRLDISSEHCLVDKRGHTLIVTMHRPEARNALSADMMATMQAAWDLVDEDPDIRVAILTGAGGAFCAGMDLKSMNSAPPGESMRSGDESGQGGGGSSAGGLDVTRLPALLKGRRLTKPLIAAVEGAAVAGGTEILQGTDIRVAGRSARFGVAEAKWGLFPLGGSAVRLARQIPYTLAADMLLTGRLIGADEAREYGLIGHVVDEGAALDKALELAETIAGNGPVAVQAILRTLRETEGMHEEDAFRIESKIGVEVFRSDDAKIGPRAFAQKQKPEFTGR</sequence>
<dbReference type="Gene3D" id="3.90.226.10">
    <property type="entry name" value="2-enoyl-CoA Hydratase, Chain A, domain 1"/>
    <property type="match status" value="1"/>
</dbReference>
<dbReference type="RefSeq" id="WP_143906887.1">
    <property type="nucleotide sequence ID" value="NZ_CP041765.1"/>
</dbReference>
<evidence type="ECO:0000313" key="6">
    <source>
        <dbReference type="Proteomes" id="UP000317344"/>
    </source>
</evidence>
<dbReference type="GO" id="GO:0016829">
    <property type="term" value="F:lyase activity"/>
    <property type="evidence" value="ECO:0007669"/>
    <property type="project" value="UniProtKB-KW"/>
</dbReference>
<dbReference type="InterPro" id="IPR029045">
    <property type="entry name" value="ClpP/crotonase-like_dom_sf"/>
</dbReference>
<dbReference type="OrthoDB" id="4284283at2"/>
<comment type="similarity">
    <text evidence="1">Belongs to the enoyl-CoA hydratase/isomerase family.</text>
</comment>
<dbReference type="InterPro" id="IPR001753">
    <property type="entry name" value="Enoyl-CoA_hydra/iso"/>
</dbReference>
<evidence type="ECO:0000256" key="4">
    <source>
        <dbReference type="SAM" id="MobiDB-lite"/>
    </source>
</evidence>
<dbReference type="GO" id="GO:0006635">
    <property type="term" value="P:fatty acid beta-oxidation"/>
    <property type="evidence" value="ECO:0007669"/>
    <property type="project" value="TreeGrafter"/>
</dbReference>
<dbReference type="AlphaFoldDB" id="A0A516X2I5"/>
<dbReference type="Pfam" id="PF00378">
    <property type="entry name" value="ECH_1"/>
    <property type="match status" value="1"/>
</dbReference>
<proteinExistence type="inferred from homology"/>
<reference evidence="5 6" key="1">
    <citation type="submission" date="2019-07" db="EMBL/GenBank/DDBJ databases">
        <title>Tomitella cavernea sp. nov., an actinomycete isolated from soil.</title>
        <authorList>
            <person name="Cheng J."/>
        </authorList>
    </citation>
    <scope>NUCLEOTIDE SEQUENCE [LARGE SCALE GENOMIC DNA]</scope>
    <source>
        <strain evidence="5 6">HY188</strain>
    </source>
</reference>
<feature type="compositionally biased region" description="Gly residues" evidence="4">
    <location>
        <begin position="94"/>
        <end position="103"/>
    </location>
</feature>
<keyword evidence="6" id="KW-1185">Reference proteome</keyword>
<protein>
    <submittedName>
        <fullName evidence="5">Crotonase/enoyl-CoA hydratase family protein</fullName>
    </submittedName>
</protein>
<dbReference type="PANTHER" id="PTHR11941:SF169">
    <property type="entry name" value="(7AS)-7A-METHYL-1,5-DIOXO-2,3,5,6,7,7A-HEXAHYDRO-1H-INDENE-CARBOXYL-COA HYDROLASE"/>
    <property type="match status" value="1"/>
</dbReference>
<evidence type="ECO:0000256" key="1">
    <source>
        <dbReference type="ARBA" id="ARBA00005254"/>
    </source>
</evidence>
<keyword evidence="2" id="KW-0443">Lipid metabolism</keyword>
<dbReference type="CDD" id="cd06558">
    <property type="entry name" value="crotonase-like"/>
    <property type="match status" value="1"/>
</dbReference>
<dbReference type="EMBL" id="CP041765">
    <property type="protein sequence ID" value="QDQ96821.1"/>
    <property type="molecule type" value="Genomic_DNA"/>
</dbReference>
<dbReference type="SUPFAM" id="SSF52096">
    <property type="entry name" value="ClpP/crotonase"/>
    <property type="match status" value="1"/>
</dbReference>
<dbReference type="NCBIfam" id="NF005864">
    <property type="entry name" value="PRK07799.1"/>
    <property type="match status" value="1"/>
</dbReference>
<organism evidence="5 6">
    <name type="scientific">Tomitella fengzijianii</name>
    <dbReference type="NCBI Taxonomy" id="2597660"/>
    <lineage>
        <taxon>Bacteria</taxon>
        <taxon>Bacillati</taxon>
        <taxon>Actinomycetota</taxon>
        <taxon>Actinomycetes</taxon>
        <taxon>Mycobacteriales</taxon>
        <taxon>Tomitella</taxon>
    </lineage>
</organism>
<evidence type="ECO:0000256" key="3">
    <source>
        <dbReference type="ARBA" id="ARBA00023239"/>
    </source>
</evidence>
<dbReference type="PANTHER" id="PTHR11941">
    <property type="entry name" value="ENOYL-COA HYDRATASE-RELATED"/>
    <property type="match status" value="1"/>
</dbReference>
<dbReference type="KEGG" id="toy:FO059_05015"/>
<dbReference type="Proteomes" id="UP000317344">
    <property type="component" value="Chromosome"/>
</dbReference>